<evidence type="ECO:0000313" key="3">
    <source>
        <dbReference type="EMBL" id="THH06153.1"/>
    </source>
</evidence>
<feature type="transmembrane region" description="Helical" evidence="2">
    <location>
        <begin position="322"/>
        <end position="342"/>
    </location>
</feature>
<sequence>MRNADFRRSKEDFWANAITALVPTDPNNARRDTATGTDGHTPVATGTAGSRPNSSNPYAAILSLACRFAKTTFSSLETTGDSTSEVIQHATRNSKNDLRMDIVSESGIDRNDILNIANENMERLGMGQTPAAADANAGDTSRPVVGFGSAGKEEKYKPDEEPVPRKLYKQFKDVNDKLQLLENAMSRLGGVGDVLSGIRQLRAALIITLWWDKNVFPSDFRWYDFRSDVKEGKLDSLEKVLARFKVNGWLDLKEDGEMFEANTYLPDVKMIVERVSTNWEQSTAASSVIASLISLSWLQSRIPMRTEEERFKRGVIFLLQNGPVILMTAAATTFMIGLALFVNSSNQSKKRLLSIDDLRKSAWAAPLQVWHTIARSVQFAKGRVGEDPTANDRTEEFLDESDSDAKQMSSSPSKIQVKLSTFDGPLVVTNSDTSSLTIYENSSPSRSNSIESLMGDVKQLLWSPDNE</sequence>
<feature type="region of interest" description="Disordered" evidence="1">
    <location>
        <begin position="24"/>
        <end position="54"/>
    </location>
</feature>
<dbReference type="EMBL" id="SGPK01000212">
    <property type="protein sequence ID" value="THH06153.1"/>
    <property type="molecule type" value="Genomic_DNA"/>
</dbReference>
<keyword evidence="4" id="KW-1185">Reference proteome</keyword>
<accession>A0A4V6S165</accession>
<dbReference type="Proteomes" id="UP000308199">
    <property type="component" value="Unassembled WGS sequence"/>
</dbReference>
<evidence type="ECO:0000256" key="2">
    <source>
        <dbReference type="SAM" id="Phobius"/>
    </source>
</evidence>
<keyword evidence="2" id="KW-0472">Membrane</keyword>
<feature type="compositionally biased region" description="Basic and acidic residues" evidence="1">
    <location>
        <begin position="384"/>
        <end position="396"/>
    </location>
</feature>
<evidence type="ECO:0000256" key="1">
    <source>
        <dbReference type="SAM" id="MobiDB-lite"/>
    </source>
</evidence>
<proteinExistence type="predicted"/>
<protein>
    <submittedName>
        <fullName evidence="3">Uncharacterized protein</fullName>
    </submittedName>
</protein>
<reference evidence="3 4" key="1">
    <citation type="submission" date="2019-02" db="EMBL/GenBank/DDBJ databases">
        <title>Genome sequencing of the rare red list fungi Phellinidium pouzarii.</title>
        <authorList>
            <person name="Buettner E."/>
            <person name="Kellner H."/>
        </authorList>
    </citation>
    <scope>NUCLEOTIDE SEQUENCE [LARGE SCALE GENOMIC DNA]</scope>
    <source>
        <strain evidence="3 4">DSM 108285</strain>
    </source>
</reference>
<organism evidence="3 4">
    <name type="scientific">Phellinidium pouzarii</name>
    <dbReference type="NCBI Taxonomy" id="167371"/>
    <lineage>
        <taxon>Eukaryota</taxon>
        <taxon>Fungi</taxon>
        <taxon>Dikarya</taxon>
        <taxon>Basidiomycota</taxon>
        <taxon>Agaricomycotina</taxon>
        <taxon>Agaricomycetes</taxon>
        <taxon>Hymenochaetales</taxon>
        <taxon>Hymenochaetaceae</taxon>
        <taxon>Phellinidium</taxon>
    </lineage>
</organism>
<feature type="region of interest" description="Disordered" evidence="1">
    <location>
        <begin position="130"/>
        <end position="161"/>
    </location>
</feature>
<evidence type="ECO:0000313" key="4">
    <source>
        <dbReference type="Proteomes" id="UP000308199"/>
    </source>
</evidence>
<feature type="region of interest" description="Disordered" evidence="1">
    <location>
        <begin position="384"/>
        <end position="412"/>
    </location>
</feature>
<comment type="caution">
    <text evidence="3">The sequence shown here is derived from an EMBL/GenBank/DDBJ whole genome shotgun (WGS) entry which is preliminary data.</text>
</comment>
<dbReference type="OrthoDB" id="972532at2759"/>
<dbReference type="AlphaFoldDB" id="A0A4V6S165"/>
<feature type="compositionally biased region" description="Basic and acidic residues" evidence="1">
    <location>
        <begin position="151"/>
        <end position="161"/>
    </location>
</feature>
<name>A0A4V6S165_9AGAM</name>
<keyword evidence="2" id="KW-0812">Transmembrane</keyword>
<gene>
    <name evidence="3" type="ORF">EW145_g4282</name>
</gene>
<keyword evidence="2" id="KW-1133">Transmembrane helix</keyword>